<dbReference type="InterPro" id="IPR025048">
    <property type="entry name" value="DUF3987"/>
</dbReference>
<name>A0A0A2F754_9PORP</name>
<dbReference type="RefSeq" id="WP_039425374.1">
    <property type="nucleotide sequence ID" value="NZ_JRAK01000100.1"/>
</dbReference>
<dbReference type="EMBL" id="JRAK01000100">
    <property type="protein sequence ID" value="KGN86833.1"/>
    <property type="molecule type" value="Genomic_DNA"/>
</dbReference>
<evidence type="ECO:0000313" key="2">
    <source>
        <dbReference type="Proteomes" id="UP000030146"/>
    </source>
</evidence>
<protein>
    <recommendedName>
        <fullName evidence="3">DUF3987 domain-containing protein</fullName>
    </recommendedName>
</protein>
<comment type="caution">
    <text evidence="1">The sequence shown here is derived from an EMBL/GenBank/DDBJ whole genome shotgun (WGS) entry which is preliminary data.</text>
</comment>
<evidence type="ECO:0000313" key="1">
    <source>
        <dbReference type="EMBL" id="KGN86833.1"/>
    </source>
</evidence>
<sequence length="457" mass="52207">MSTSIQPEVLLGKANEIALSFAKENFPSAIFPSKMQHIIREVHECQSFPIAYISSAMLVAIGVAIGNTHLAQLKQGWRESPMLYLALVGRPGANKSHPLSFAMKPFINHDYRCNQEYEQAYREYSAQIQLSRKERLEQGKDETPQEPHRKRFLVSDITPEGLSTIHAQNPRGLCLWTDELSAWFKNFNRYNNGSEEQFWLSVFSAKATISDRKGARSSIFIKHPFISVVGTIQHRILGELARGEQAHNGFIDRILFVIPNIQSKARWSKRELSPEIDEMWAQLIQSLISLPCSLDEEGNLQPQVLSFSPEALNELYRWQEENARLCDTEPSDALQSIYCKLEIYIIRFALIIQLMRWVCGEAGREMIDTTSVTGAVALVEYFRRSAVFVQSTMNAEHLSQQQKDLLAKLPTQFTTAEGLACAGEVDMKERAFKDFLSRYIGILFRKERHGEYSKIYT</sequence>
<organism evidence="1 2">
    <name type="scientific">Porphyromonas gulae</name>
    <dbReference type="NCBI Taxonomy" id="111105"/>
    <lineage>
        <taxon>Bacteria</taxon>
        <taxon>Pseudomonadati</taxon>
        <taxon>Bacteroidota</taxon>
        <taxon>Bacteroidia</taxon>
        <taxon>Bacteroidales</taxon>
        <taxon>Porphyromonadaceae</taxon>
        <taxon>Porphyromonas</taxon>
    </lineage>
</organism>
<reference evidence="1 2" key="1">
    <citation type="submission" date="2014-08" db="EMBL/GenBank/DDBJ databases">
        <title>Porphyromonas gulae strain:COT-052_OH3439 Genome sequencing.</title>
        <authorList>
            <person name="Wallis C."/>
            <person name="Deusch O."/>
            <person name="O'Flynn C."/>
            <person name="Davis I."/>
            <person name="Jospin G."/>
            <person name="Darling A.E."/>
            <person name="Coil D.A."/>
            <person name="Alexiev A."/>
            <person name="Horsfall A."/>
            <person name="Kirkwood N."/>
            <person name="Harris S."/>
            <person name="Eisen J.A."/>
        </authorList>
    </citation>
    <scope>NUCLEOTIDE SEQUENCE [LARGE SCALE GENOMIC DNA]</scope>
    <source>
        <strain evidence="2">COT-052 OH3439</strain>
    </source>
</reference>
<keyword evidence="2" id="KW-1185">Reference proteome</keyword>
<gene>
    <name evidence="1" type="ORF">HR15_07535</name>
</gene>
<dbReference type="Proteomes" id="UP000030146">
    <property type="component" value="Unassembled WGS sequence"/>
</dbReference>
<dbReference type="Pfam" id="PF13148">
    <property type="entry name" value="DUF3987"/>
    <property type="match status" value="1"/>
</dbReference>
<accession>A0A0A2F754</accession>
<evidence type="ECO:0008006" key="3">
    <source>
        <dbReference type="Google" id="ProtNLM"/>
    </source>
</evidence>
<dbReference type="AlphaFoldDB" id="A0A0A2F754"/>
<proteinExistence type="predicted"/>